<keyword evidence="7 15" id="KW-0560">Oxidoreductase</keyword>
<dbReference type="GO" id="GO:0051266">
    <property type="term" value="F:sirohydrochlorin ferrochelatase activity"/>
    <property type="evidence" value="ECO:0007669"/>
    <property type="project" value="UniProtKB-EC"/>
</dbReference>
<dbReference type="EC" id="2.1.1.107" evidence="15"/>
<feature type="binding site" evidence="15">
    <location>
        <position position="414"/>
    </location>
    <ligand>
        <name>S-adenosyl-L-methionine</name>
        <dbReference type="ChEBI" id="CHEBI:59789"/>
    </ligand>
</feature>
<dbReference type="Proteomes" id="UP000292423">
    <property type="component" value="Unassembled WGS sequence"/>
</dbReference>
<comment type="function">
    <text evidence="15">Multifunctional enzyme that catalyzes the SAM-dependent methylations of uroporphyrinogen III at position C-2 and C-7 to form precorrin-2 via precorrin-1. Then it catalyzes the NAD-dependent ring dehydrogenation of precorrin-2 to yield sirohydrochlorin. Finally, it catalyzes the ferrochelation of sirohydrochlorin to yield siroheme.</text>
</comment>
<evidence type="ECO:0000256" key="8">
    <source>
        <dbReference type="ARBA" id="ARBA00023027"/>
    </source>
</evidence>
<sequence>MDFFPIFLKLNDQTCLVVGGGDVGLRKARLLRAAGAHVTVVSPELSPAMAAYVAAEGLHHRAEPYSPRCLDGMRLVYAATDDEAVNQAVYRDCEARGILINAVDQPEICRFITPSIVDRSPVIIAASTGGAVPVLARHLRARLETLIPAGYGDMARIAGEFRLAVKAALPDTTSRRLFWEELLSGPFAERAMNGQADAARALAQQALDAADAATLTKGEVFLVGAGPGDPDLLTFRALRLMQMADVVLYDNLVSDAILDLTRRDADRIYVGKKRADHAVPQDDLNLLLVKLAQEGKKVLRLKGGDPFIFGRGGEELETLAEYGIPFQVVPGITSAAGASCYAGIPLTHRDYAQGVTFVTGHRREGEQTLDWTKLTNPCETLVVYMGITQAPSIAAELVANGRRADTPVAIIEKATTPQQKVHVGTLGTLGEVIATAGIKPPALLIIGDVVKLHGKLAWRG</sequence>
<evidence type="ECO:0000256" key="15">
    <source>
        <dbReference type="HAMAP-Rule" id="MF_01646"/>
    </source>
</evidence>
<comment type="similarity">
    <text evidence="15">In the N-terminal section; belongs to the precorrin-2 dehydrogenase / sirohydrochlorin ferrochelatase family.</text>
</comment>
<evidence type="ECO:0000256" key="7">
    <source>
        <dbReference type="ARBA" id="ARBA00023002"/>
    </source>
</evidence>
<comment type="caution">
    <text evidence="15">Lacks conserved residue(s) required for the propagation of feature annotation.</text>
</comment>
<dbReference type="NCBIfam" id="TIGR01469">
    <property type="entry name" value="cobA_cysG_Cterm"/>
    <property type="match status" value="1"/>
</dbReference>
<dbReference type="PANTHER" id="PTHR45790">
    <property type="entry name" value="SIROHEME SYNTHASE-RELATED"/>
    <property type="match status" value="1"/>
</dbReference>
<dbReference type="AlphaFoldDB" id="A0A4Q7YMJ0"/>
<feature type="binding site" evidence="15">
    <location>
        <begin position="303"/>
        <end position="305"/>
    </location>
    <ligand>
        <name>S-adenosyl-L-methionine</name>
        <dbReference type="ChEBI" id="CHEBI:59789"/>
    </ligand>
</feature>
<feature type="binding site" evidence="15">
    <location>
        <begin position="43"/>
        <end position="44"/>
    </location>
    <ligand>
        <name>NAD(+)</name>
        <dbReference type="ChEBI" id="CHEBI:57540"/>
    </ligand>
</feature>
<dbReference type="CDD" id="cd11642">
    <property type="entry name" value="SUMT"/>
    <property type="match status" value="1"/>
</dbReference>
<feature type="domain" description="Tetrapyrrole methylase" evidence="18">
    <location>
        <begin position="220"/>
        <end position="429"/>
    </location>
</feature>
<evidence type="ECO:0000313" key="21">
    <source>
        <dbReference type="Proteomes" id="UP000292423"/>
    </source>
</evidence>
<dbReference type="GO" id="GO:0032259">
    <property type="term" value="P:methylation"/>
    <property type="evidence" value="ECO:0007669"/>
    <property type="project" value="UniProtKB-KW"/>
</dbReference>
<gene>
    <name evidence="15" type="primary">cysG</name>
    <name evidence="20" type="ORF">EV700_2483</name>
</gene>
<comment type="catalytic activity">
    <reaction evidence="15">
        <text>uroporphyrinogen III + 2 S-adenosyl-L-methionine = precorrin-2 + 2 S-adenosyl-L-homocysteine + H(+)</text>
        <dbReference type="Rhea" id="RHEA:32459"/>
        <dbReference type="ChEBI" id="CHEBI:15378"/>
        <dbReference type="ChEBI" id="CHEBI:57308"/>
        <dbReference type="ChEBI" id="CHEBI:57856"/>
        <dbReference type="ChEBI" id="CHEBI:58827"/>
        <dbReference type="ChEBI" id="CHEBI:59789"/>
        <dbReference type="EC" id="2.1.1.107"/>
    </reaction>
</comment>
<comment type="catalytic activity">
    <reaction evidence="15">
        <text>siroheme + 2 H(+) = sirohydrochlorin + Fe(2+)</text>
        <dbReference type="Rhea" id="RHEA:24360"/>
        <dbReference type="ChEBI" id="CHEBI:15378"/>
        <dbReference type="ChEBI" id="CHEBI:29033"/>
        <dbReference type="ChEBI" id="CHEBI:58351"/>
        <dbReference type="ChEBI" id="CHEBI:60052"/>
        <dbReference type="EC" id="4.99.1.4"/>
    </reaction>
</comment>
<evidence type="ECO:0000256" key="4">
    <source>
        <dbReference type="ARBA" id="ARBA00022603"/>
    </source>
</evidence>
<dbReference type="FunFam" id="3.30.950.10:FF:000001">
    <property type="entry name" value="Siroheme synthase"/>
    <property type="match status" value="1"/>
</dbReference>
<dbReference type="GO" id="GO:0009236">
    <property type="term" value="P:cobalamin biosynthetic process"/>
    <property type="evidence" value="ECO:0007669"/>
    <property type="project" value="UniProtKB-UniRule"/>
</dbReference>
<dbReference type="InterPro" id="IPR019478">
    <property type="entry name" value="Sirohaem_synthase_dimer_dom"/>
</dbReference>
<dbReference type="Pfam" id="PF13241">
    <property type="entry name" value="NAD_binding_7"/>
    <property type="match status" value="1"/>
</dbReference>
<dbReference type="InterPro" id="IPR003043">
    <property type="entry name" value="Uropor_MeTrfase_CS"/>
</dbReference>
<feature type="binding site" evidence="15">
    <location>
        <position position="385"/>
    </location>
    <ligand>
        <name>S-adenosyl-L-methionine</name>
        <dbReference type="ChEBI" id="CHEBI:59789"/>
    </ligand>
</feature>
<comment type="pathway">
    <text evidence="12 15">Porphyrin-containing compound metabolism; siroheme biosynthesis; precorrin-2 from uroporphyrinogen III: step 1/1.</text>
</comment>
<dbReference type="HAMAP" id="MF_01646">
    <property type="entry name" value="Siroheme_synth"/>
    <property type="match status" value="1"/>
</dbReference>
<keyword evidence="5 15" id="KW-0808">Transferase</keyword>
<dbReference type="NCBIfam" id="NF007922">
    <property type="entry name" value="PRK10637.1"/>
    <property type="match status" value="1"/>
</dbReference>
<dbReference type="PIRSF" id="PIRSF036426">
    <property type="entry name" value="Sirohaem_synth"/>
    <property type="match status" value="1"/>
</dbReference>
<dbReference type="InterPro" id="IPR012409">
    <property type="entry name" value="Sirohaem_synth"/>
</dbReference>
<dbReference type="UniPathway" id="UPA00148">
    <property type="reaction ID" value="UER00211"/>
</dbReference>
<comment type="pathway">
    <text evidence="15">Cofactor biosynthesis; adenosylcobalamin biosynthesis; sirohydrochlorin from precorrin-2: step 1/1.</text>
</comment>
<dbReference type="InterPro" id="IPR006367">
    <property type="entry name" value="Sirohaem_synthase_N"/>
</dbReference>
<keyword evidence="6 15" id="KW-0949">S-adenosyl-L-methionine</keyword>
<dbReference type="GO" id="GO:0004851">
    <property type="term" value="F:uroporphyrin-III C-methyltransferase activity"/>
    <property type="evidence" value="ECO:0007669"/>
    <property type="project" value="UniProtKB-UniRule"/>
</dbReference>
<dbReference type="RefSeq" id="WP_130414203.1">
    <property type="nucleotide sequence ID" value="NZ_SHKX01000013.1"/>
</dbReference>
<keyword evidence="4 15" id="KW-0489">Methyltransferase</keyword>
<dbReference type="SUPFAM" id="SSF75615">
    <property type="entry name" value="Siroheme synthase middle domains-like"/>
    <property type="match status" value="1"/>
</dbReference>
<dbReference type="InterPro" id="IPR014777">
    <property type="entry name" value="4pyrrole_Mease_sub1"/>
</dbReference>
<dbReference type="InterPro" id="IPR035996">
    <property type="entry name" value="4pyrrol_Methylase_sf"/>
</dbReference>
<dbReference type="EMBL" id="SHKX01000013">
    <property type="protein sequence ID" value="RZU38548.1"/>
    <property type="molecule type" value="Genomic_DNA"/>
</dbReference>
<evidence type="ECO:0000259" key="18">
    <source>
        <dbReference type="Pfam" id="PF00590"/>
    </source>
</evidence>
<feature type="active site" description="Proton acceptor" evidence="15 16">
    <location>
        <position position="250"/>
    </location>
</feature>
<dbReference type="OrthoDB" id="9815856at2"/>
<dbReference type="Gene3D" id="1.10.8.210">
    <property type="entry name" value="Sirohaem synthase, dimerisation domain"/>
    <property type="match status" value="1"/>
</dbReference>
<evidence type="ECO:0000256" key="9">
    <source>
        <dbReference type="ARBA" id="ARBA00023239"/>
    </source>
</evidence>
<name>A0A4Q7YMJ0_9GAMM</name>
<dbReference type="InterPro" id="IPR037115">
    <property type="entry name" value="Sirohaem_synt_dimer_dom_sf"/>
</dbReference>
<dbReference type="InterPro" id="IPR050161">
    <property type="entry name" value="Siro_Cobalamin_biosynth"/>
</dbReference>
<dbReference type="PROSITE" id="PS00840">
    <property type="entry name" value="SUMT_2"/>
    <property type="match status" value="1"/>
</dbReference>
<organism evidence="20 21">
    <name type="scientific">Fluviicoccus keumensis</name>
    <dbReference type="NCBI Taxonomy" id="1435465"/>
    <lineage>
        <taxon>Bacteria</taxon>
        <taxon>Pseudomonadati</taxon>
        <taxon>Pseudomonadota</taxon>
        <taxon>Gammaproteobacteria</taxon>
        <taxon>Moraxellales</taxon>
        <taxon>Moraxellaceae</taxon>
        <taxon>Fluviicoccus</taxon>
    </lineage>
</organism>
<accession>A0A4Q7YMJ0</accession>
<keyword evidence="3 15" id="KW-0169">Cobalamin biosynthesis</keyword>
<dbReference type="SUPFAM" id="SSF51735">
    <property type="entry name" value="NAD(P)-binding Rossmann-fold domains"/>
    <property type="match status" value="1"/>
</dbReference>
<dbReference type="Gene3D" id="3.40.50.720">
    <property type="entry name" value="NAD(P)-binding Rossmann-like Domain"/>
    <property type="match status" value="1"/>
</dbReference>
<evidence type="ECO:0000256" key="5">
    <source>
        <dbReference type="ARBA" id="ARBA00022679"/>
    </source>
</evidence>
<dbReference type="UniPathway" id="UPA00262">
    <property type="reaction ID" value="UER00211"/>
</dbReference>
<evidence type="ECO:0000256" key="2">
    <source>
        <dbReference type="ARBA" id="ARBA00005879"/>
    </source>
</evidence>
<evidence type="ECO:0000256" key="13">
    <source>
        <dbReference type="ARBA" id="ARBA00047561"/>
    </source>
</evidence>
<dbReference type="SUPFAM" id="SSF53790">
    <property type="entry name" value="Tetrapyrrole methylase"/>
    <property type="match status" value="1"/>
</dbReference>
<reference evidence="20 21" key="1">
    <citation type="submission" date="2019-02" db="EMBL/GenBank/DDBJ databases">
        <title>Genomic Encyclopedia of Type Strains, Phase IV (KMG-IV): sequencing the most valuable type-strain genomes for metagenomic binning, comparative biology and taxonomic classification.</title>
        <authorList>
            <person name="Goeker M."/>
        </authorList>
    </citation>
    <scope>NUCLEOTIDE SEQUENCE [LARGE SCALE GENOMIC DNA]</scope>
    <source>
        <strain evidence="20 21">DSM 105135</strain>
    </source>
</reference>
<comment type="similarity">
    <text evidence="15">In the C-terminal section; belongs to the precorrin methyltransferase family.</text>
</comment>
<dbReference type="EC" id="1.3.1.76" evidence="15"/>
<dbReference type="InterPro" id="IPR000878">
    <property type="entry name" value="4pyrrol_Mease"/>
</dbReference>
<dbReference type="InterPro" id="IPR014776">
    <property type="entry name" value="4pyrrole_Mease_sub2"/>
</dbReference>
<comment type="pathway">
    <text evidence="14 15">Cofactor biosynthesis; adenosylcobalamin biosynthesis; precorrin-2 from uroporphyrinogen III: step 1/1.</text>
</comment>
<dbReference type="Pfam" id="PF00590">
    <property type="entry name" value="TP_methylase"/>
    <property type="match status" value="1"/>
</dbReference>
<feature type="binding site" evidence="15">
    <location>
        <position position="308"/>
    </location>
    <ligand>
        <name>S-adenosyl-L-methionine</name>
        <dbReference type="ChEBI" id="CHEBI:59789"/>
    </ligand>
</feature>
<evidence type="ECO:0000256" key="12">
    <source>
        <dbReference type="ARBA" id="ARBA00025705"/>
    </source>
</evidence>
<evidence type="ECO:0000256" key="14">
    <source>
        <dbReference type="ARBA" id="ARBA00060548"/>
    </source>
</evidence>
<evidence type="ECO:0000256" key="16">
    <source>
        <dbReference type="PIRSR" id="PIRSR036426-1"/>
    </source>
</evidence>
<dbReference type="GO" id="GO:0051287">
    <property type="term" value="F:NAD binding"/>
    <property type="evidence" value="ECO:0007669"/>
    <property type="project" value="InterPro"/>
</dbReference>
<dbReference type="GO" id="GO:0019354">
    <property type="term" value="P:siroheme biosynthetic process"/>
    <property type="evidence" value="ECO:0007669"/>
    <property type="project" value="UniProtKB-UniRule"/>
</dbReference>
<proteinExistence type="inferred from homology"/>
<keyword evidence="10 15" id="KW-0627">Porphyrin biosynthesis</keyword>
<dbReference type="EC" id="4.99.1.4" evidence="15"/>
<feature type="region of interest" description="Precorrin-2 dehydrogenase / sirohydrochlorin ferrochelatase" evidence="15">
    <location>
        <begin position="1"/>
        <end position="203"/>
    </location>
</feature>
<evidence type="ECO:0000259" key="19">
    <source>
        <dbReference type="Pfam" id="PF10414"/>
    </source>
</evidence>
<comment type="caution">
    <text evidence="20">The sequence shown here is derived from an EMBL/GenBank/DDBJ whole genome shotgun (WGS) entry which is preliminary data.</text>
</comment>
<dbReference type="InterPro" id="IPR006366">
    <property type="entry name" value="CobA/CysG_C"/>
</dbReference>
<feature type="binding site" evidence="15">
    <location>
        <begin position="22"/>
        <end position="23"/>
    </location>
    <ligand>
        <name>NAD(+)</name>
        <dbReference type="ChEBI" id="CHEBI:57540"/>
    </ligand>
</feature>
<dbReference type="GO" id="GO:0043115">
    <property type="term" value="F:precorrin-2 dehydrogenase activity"/>
    <property type="evidence" value="ECO:0007669"/>
    <property type="project" value="UniProtKB-UniRule"/>
</dbReference>
<dbReference type="Gene3D" id="3.30.950.10">
    <property type="entry name" value="Methyltransferase, Cobalt-precorrin-4 Transmethylase, Domain 2"/>
    <property type="match status" value="1"/>
</dbReference>
<protein>
    <recommendedName>
        <fullName evidence="15">Siroheme synthase</fullName>
    </recommendedName>
    <domain>
        <recommendedName>
            <fullName evidence="15">Uroporphyrinogen-III C-methyltransferase</fullName>
            <shortName evidence="15">Urogen III methylase</shortName>
            <ecNumber evidence="15">2.1.1.107</ecNumber>
        </recommendedName>
        <alternativeName>
            <fullName evidence="15">SUMT</fullName>
        </alternativeName>
        <alternativeName>
            <fullName evidence="15">Uroporphyrinogen III methylase</fullName>
            <shortName evidence="15">UROM</shortName>
        </alternativeName>
    </domain>
    <domain>
        <recommendedName>
            <fullName evidence="15">Precorrin-2 dehydrogenase</fullName>
            <ecNumber evidence="15">1.3.1.76</ecNumber>
        </recommendedName>
    </domain>
    <domain>
        <recommendedName>
            <fullName evidence="15">Sirohydrochlorin ferrochelatase</fullName>
            <ecNumber evidence="15">4.99.1.4</ecNumber>
        </recommendedName>
    </domain>
</protein>
<evidence type="ECO:0000256" key="1">
    <source>
        <dbReference type="ARBA" id="ARBA00005010"/>
    </source>
</evidence>
<keyword evidence="11 15" id="KW-0511">Multifunctional enzyme</keyword>
<dbReference type="NCBIfam" id="TIGR01470">
    <property type="entry name" value="cysG_Nterm"/>
    <property type="match status" value="1"/>
</dbReference>
<dbReference type="InterPro" id="IPR036291">
    <property type="entry name" value="NAD(P)-bd_dom_sf"/>
</dbReference>
<dbReference type="PANTHER" id="PTHR45790:SF3">
    <property type="entry name" value="S-ADENOSYL-L-METHIONINE-DEPENDENT UROPORPHYRINOGEN III METHYLTRANSFERASE, CHLOROPLASTIC"/>
    <property type="match status" value="1"/>
</dbReference>
<feature type="region of interest" description="Uroporphyrinogen-III C-methyltransferase" evidence="15">
    <location>
        <begin position="218"/>
        <end position="460"/>
    </location>
</feature>
<evidence type="ECO:0000256" key="10">
    <source>
        <dbReference type="ARBA" id="ARBA00023244"/>
    </source>
</evidence>
<dbReference type="FunFam" id="3.40.1010.10:FF:000001">
    <property type="entry name" value="Siroheme synthase"/>
    <property type="match status" value="1"/>
</dbReference>
<evidence type="ECO:0000256" key="17">
    <source>
        <dbReference type="RuleBase" id="RU003960"/>
    </source>
</evidence>
<feature type="active site" description="Proton donor" evidence="15 16">
    <location>
        <position position="272"/>
    </location>
</feature>
<keyword evidence="8 15" id="KW-0520">NAD</keyword>
<keyword evidence="9 15" id="KW-0456">Lyase</keyword>
<dbReference type="Gene3D" id="3.30.160.110">
    <property type="entry name" value="Siroheme synthase, domain 2"/>
    <property type="match status" value="1"/>
</dbReference>
<evidence type="ECO:0000313" key="20">
    <source>
        <dbReference type="EMBL" id="RZU38548.1"/>
    </source>
</evidence>
<comment type="similarity">
    <text evidence="2 17">Belongs to the precorrin methyltransferase family.</text>
</comment>
<dbReference type="Pfam" id="PF10414">
    <property type="entry name" value="CysG_dimeriser"/>
    <property type="match status" value="1"/>
</dbReference>
<comment type="pathway">
    <text evidence="1 15">Porphyrin-containing compound metabolism; siroheme biosynthesis; sirohydrochlorin from precorrin-2: step 1/1.</text>
</comment>
<comment type="catalytic activity">
    <reaction evidence="13 15">
        <text>precorrin-2 + NAD(+) = sirohydrochlorin + NADH + 2 H(+)</text>
        <dbReference type="Rhea" id="RHEA:15613"/>
        <dbReference type="ChEBI" id="CHEBI:15378"/>
        <dbReference type="ChEBI" id="CHEBI:57540"/>
        <dbReference type="ChEBI" id="CHEBI:57945"/>
        <dbReference type="ChEBI" id="CHEBI:58351"/>
        <dbReference type="ChEBI" id="CHEBI:58827"/>
        <dbReference type="EC" id="1.3.1.76"/>
    </reaction>
</comment>
<feature type="binding site" evidence="15">
    <location>
        <position position="227"/>
    </location>
    <ligand>
        <name>S-adenosyl-L-methionine</name>
        <dbReference type="ChEBI" id="CHEBI:59789"/>
    </ligand>
</feature>
<evidence type="ECO:0000256" key="11">
    <source>
        <dbReference type="ARBA" id="ARBA00023268"/>
    </source>
</evidence>
<dbReference type="NCBIfam" id="NF004790">
    <property type="entry name" value="PRK06136.1"/>
    <property type="match status" value="1"/>
</dbReference>
<evidence type="ECO:0000256" key="3">
    <source>
        <dbReference type="ARBA" id="ARBA00022573"/>
    </source>
</evidence>
<dbReference type="Gene3D" id="3.40.1010.10">
    <property type="entry name" value="Cobalt-precorrin-4 Transmethylase, Domain 1"/>
    <property type="match status" value="1"/>
</dbReference>
<comment type="pathway">
    <text evidence="15">Porphyrin-containing compound metabolism; siroheme biosynthesis; siroheme from sirohydrochlorin: step 1/1.</text>
</comment>
<evidence type="ECO:0000256" key="6">
    <source>
        <dbReference type="ARBA" id="ARBA00022691"/>
    </source>
</evidence>
<keyword evidence="21" id="KW-1185">Reference proteome</keyword>
<feature type="domain" description="Sirohaem synthase dimerisation" evidence="19">
    <location>
        <begin position="150"/>
        <end position="207"/>
    </location>
</feature>